<keyword evidence="1" id="KW-0479">Metal-binding</keyword>
<gene>
    <name evidence="5" type="ORF">TsocGM_21220</name>
</gene>
<dbReference type="GO" id="GO:0055070">
    <property type="term" value="P:copper ion homeostasis"/>
    <property type="evidence" value="ECO:0007669"/>
    <property type="project" value="TreeGrafter"/>
</dbReference>
<dbReference type="GO" id="GO:0016020">
    <property type="term" value="C:membrane"/>
    <property type="evidence" value="ECO:0007669"/>
    <property type="project" value="TreeGrafter"/>
</dbReference>
<dbReference type="GO" id="GO:0043682">
    <property type="term" value="F:P-type divalent copper transporter activity"/>
    <property type="evidence" value="ECO:0007669"/>
    <property type="project" value="TreeGrafter"/>
</dbReference>
<dbReference type="Pfam" id="PF00702">
    <property type="entry name" value="Hydrolase"/>
    <property type="match status" value="1"/>
</dbReference>
<accession>A0A432MEJ4</accession>
<feature type="domain" description="P-type ATPase A" evidence="4">
    <location>
        <begin position="316"/>
        <end position="413"/>
    </location>
</feature>
<organism evidence="5 6">
    <name type="scientific">Tautonia sociabilis</name>
    <dbReference type="NCBI Taxonomy" id="2080755"/>
    <lineage>
        <taxon>Bacteria</taxon>
        <taxon>Pseudomonadati</taxon>
        <taxon>Planctomycetota</taxon>
        <taxon>Planctomycetia</taxon>
        <taxon>Isosphaerales</taxon>
        <taxon>Isosphaeraceae</taxon>
        <taxon>Tautonia</taxon>
    </lineage>
</organism>
<dbReference type="SUPFAM" id="SSF81653">
    <property type="entry name" value="Calcium ATPase, transduction domain A"/>
    <property type="match status" value="1"/>
</dbReference>
<reference evidence="5 6" key="2">
    <citation type="submission" date="2019-01" db="EMBL/GenBank/DDBJ databases">
        <title>Tautonia sociabilis, a novel thermotolerant planctomycete of Isosphaeraceae family, isolated from a 4000 m deep subterranean habitat.</title>
        <authorList>
            <person name="Kovaleva O.L."/>
            <person name="Elcheninov A.G."/>
            <person name="Van Heerden E."/>
            <person name="Toshchakov S.V."/>
            <person name="Novikov A."/>
            <person name="Bonch-Osmolovskaya E.A."/>
            <person name="Kublanov I.V."/>
        </authorList>
    </citation>
    <scope>NUCLEOTIDE SEQUENCE [LARGE SCALE GENOMIC DNA]</scope>
    <source>
        <strain evidence="5 6">GM2012</strain>
    </source>
</reference>
<dbReference type="Gene3D" id="2.70.150.10">
    <property type="entry name" value="Calcium-transporting ATPase, cytoplasmic transduction domain A"/>
    <property type="match status" value="1"/>
</dbReference>
<feature type="transmembrane region" description="Helical" evidence="3">
    <location>
        <begin position="220"/>
        <end position="244"/>
    </location>
</feature>
<comment type="caution">
    <text evidence="5">The sequence shown here is derived from an EMBL/GenBank/DDBJ whole genome shotgun (WGS) entry which is preliminary data.</text>
</comment>
<name>A0A432MEJ4_9BACT</name>
<dbReference type="Pfam" id="PF00122">
    <property type="entry name" value="E1-E2_ATPase"/>
    <property type="match status" value="1"/>
</dbReference>
<dbReference type="InterPro" id="IPR059000">
    <property type="entry name" value="ATPase_P-type_domA"/>
</dbReference>
<feature type="transmembrane region" description="Helical" evidence="3">
    <location>
        <begin position="265"/>
        <end position="290"/>
    </location>
</feature>
<dbReference type="AlphaFoldDB" id="A0A432MEJ4"/>
<dbReference type="Proteomes" id="UP000280296">
    <property type="component" value="Unassembled WGS sequence"/>
</dbReference>
<keyword evidence="6" id="KW-1185">Reference proteome</keyword>
<evidence type="ECO:0000256" key="3">
    <source>
        <dbReference type="SAM" id="Phobius"/>
    </source>
</evidence>
<sequence>MIATTPERRAELVERLVCWKDGGVMVRDDRLLGPREEADRASLRFLERAFRVPEVGSVAVDRDQAAAWIRPARVPGNPAGFLGKLAAALRADDERGLGSATTLPRAVRLRSFTVYRHGQMLSTCEVLADRPGWLRLRHPTLRSDPLLAQRFERMMAAVPGVTRSALSARGSVLGLRYDRGVIAPPRLLRMAEEVLDAPAWWDRAVPPPERTSFALPNANLAIGAAADLALPALAPLSAALLIYSNLKTFRLAWHQGRRRQVGLPVLYSCIVVGTLASGQFLASALMSWSLKFWHDRLRRDLSAERRRLLAECLPLPELARVANQGDVDVLVPVDRLRPGDRVAVAAGEVVPADGKVVGGGGIVDEGAVRGRPGASRVAEGDLLLAGSTVRAGSLLMEVGRPVAAARVSAISRAILSATTLPGGVTAPTLKAERSAERAVVPTITMAGVGLLTGDLATAAAILRPDYATGPAIAVPLETVKDAADCARKGMVVRSPEAFERLARVDTILLDDNRFLRDRGLEVFEVRTRLPEDLLLRLAASAYRHLADDRAEALSNACRRRRIHLLDLPPREFDPGVAVEYGGRLVRVRDLDDGPLPKRSGPLAVEVDGTVVGVVEFEPGPRPRASEAVSRLRERPGTAVLLLSGRPEPEAAALAAALGIPAWRGGMSAGDKEAFLRACRALGRRTAFVGDGREAPGAASEADVAISTGGDPDCPDDPSAVVLLHPDLDRVPDLLEIARAHSTRIRGAQTFVVLPNVLCVAGAFFLGVSALAVVVVSNLSTFGLYRRTASALRSPRKGIAALPAPVLAPVSSPIASAGGTS</sequence>
<evidence type="ECO:0000256" key="1">
    <source>
        <dbReference type="ARBA" id="ARBA00022723"/>
    </source>
</evidence>
<keyword evidence="3" id="KW-1133">Transmembrane helix</keyword>
<dbReference type="InterPro" id="IPR008250">
    <property type="entry name" value="ATPase_P-typ_transduc_dom_A_sf"/>
</dbReference>
<keyword evidence="3" id="KW-0472">Membrane</keyword>
<reference evidence="5 6" key="1">
    <citation type="submission" date="2018-12" db="EMBL/GenBank/DDBJ databases">
        <authorList>
            <person name="Toschakov S.V."/>
        </authorList>
    </citation>
    <scope>NUCLEOTIDE SEQUENCE [LARGE SCALE GENOMIC DNA]</scope>
    <source>
        <strain evidence="5 6">GM2012</strain>
    </source>
</reference>
<dbReference type="PANTHER" id="PTHR43520">
    <property type="entry name" value="ATP7, ISOFORM B"/>
    <property type="match status" value="1"/>
</dbReference>
<dbReference type="SUPFAM" id="SSF56784">
    <property type="entry name" value="HAD-like"/>
    <property type="match status" value="1"/>
</dbReference>
<dbReference type="RefSeq" id="WP_126727468.1">
    <property type="nucleotide sequence ID" value="NZ_RYZH01000054.1"/>
</dbReference>
<evidence type="ECO:0000259" key="4">
    <source>
        <dbReference type="Pfam" id="PF00122"/>
    </source>
</evidence>
<dbReference type="GO" id="GO:0005507">
    <property type="term" value="F:copper ion binding"/>
    <property type="evidence" value="ECO:0007669"/>
    <property type="project" value="TreeGrafter"/>
</dbReference>
<keyword evidence="2" id="KW-1278">Translocase</keyword>
<evidence type="ECO:0000313" key="5">
    <source>
        <dbReference type="EMBL" id="RUL83945.1"/>
    </source>
</evidence>
<protein>
    <submittedName>
        <fullName evidence="5">HAD family hydrolase</fullName>
    </submittedName>
</protein>
<evidence type="ECO:0000313" key="6">
    <source>
        <dbReference type="Proteomes" id="UP000280296"/>
    </source>
</evidence>
<dbReference type="Gene3D" id="3.40.50.1000">
    <property type="entry name" value="HAD superfamily/HAD-like"/>
    <property type="match status" value="1"/>
</dbReference>
<keyword evidence="5" id="KW-0378">Hydrolase</keyword>
<dbReference type="InterPro" id="IPR036412">
    <property type="entry name" value="HAD-like_sf"/>
</dbReference>
<keyword evidence="3" id="KW-0812">Transmembrane</keyword>
<evidence type="ECO:0000256" key="2">
    <source>
        <dbReference type="ARBA" id="ARBA00022967"/>
    </source>
</evidence>
<dbReference type="GO" id="GO:0016787">
    <property type="term" value="F:hydrolase activity"/>
    <property type="evidence" value="ECO:0007669"/>
    <property type="project" value="UniProtKB-KW"/>
</dbReference>
<proteinExistence type="predicted"/>
<dbReference type="PANTHER" id="PTHR43520:SF8">
    <property type="entry name" value="P-TYPE CU(+) TRANSPORTER"/>
    <property type="match status" value="1"/>
</dbReference>
<dbReference type="InterPro" id="IPR023214">
    <property type="entry name" value="HAD_sf"/>
</dbReference>
<feature type="transmembrane region" description="Helical" evidence="3">
    <location>
        <begin position="762"/>
        <end position="784"/>
    </location>
</feature>
<dbReference type="OrthoDB" id="9813266at2"/>
<dbReference type="EMBL" id="RYZH01000054">
    <property type="protein sequence ID" value="RUL83945.1"/>
    <property type="molecule type" value="Genomic_DNA"/>
</dbReference>